<accession>A0ACB9ZBX4</accession>
<evidence type="ECO:0000313" key="1">
    <source>
        <dbReference type="EMBL" id="KAI4868939.1"/>
    </source>
</evidence>
<gene>
    <name evidence="1" type="ORF">F4820DRAFT_408338</name>
</gene>
<keyword evidence="2" id="KW-1185">Reference proteome</keyword>
<proteinExistence type="predicted"/>
<organism evidence="1 2">
    <name type="scientific">Hypoxylon rubiginosum</name>
    <dbReference type="NCBI Taxonomy" id="110542"/>
    <lineage>
        <taxon>Eukaryota</taxon>
        <taxon>Fungi</taxon>
        <taxon>Dikarya</taxon>
        <taxon>Ascomycota</taxon>
        <taxon>Pezizomycotina</taxon>
        <taxon>Sordariomycetes</taxon>
        <taxon>Xylariomycetidae</taxon>
        <taxon>Xylariales</taxon>
        <taxon>Hypoxylaceae</taxon>
        <taxon>Hypoxylon</taxon>
    </lineage>
</organism>
<evidence type="ECO:0000313" key="2">
    <source>
        <dbReference type="Proteomes" id="UP001497700"/>
    </source>
</evidence>
<reference evidence="1 2" key="1">
    <citation type="journal article" date="2022" name="New Phytol.">
        <title>Ecological generalism drives hyperdiversity of secondary metabolite gene clusters in xylarialean endophytes.</title>
        <authorList>
            <person name="Franco M.E.E."/>
            <person name="Wisecaver J.H."/>
            <person name="Arnold A.E."/>
            <person name="Ju Y.M."/>
            <person name="Slot J.C."/>
            <person name="Ahrendt S."/>
            <person name="Moore L.P."/>
            <person name="Eastman K.E."/>
            <person name="Scott K."/>
            <person name="Konkel Z."/>
            <person name="Mondo S.J."/>
            <person name="Kuo A."/>
            <person name="Hayes R.D."/>
            <person name="Haridas S."/>
            <person name="Andreopoulos B."/>
            <person name="Riley R."/>
            <person name="LaButti K."/>
            <person name="Pangilinan J."/>
            <person name="Lipzen A."/>
            <person name="Amirebrahimi M."/>
            <person name="Yan J."/>
            <person name="Adam C."/>
            <person name="Keymanesh K."/>
            <person name="Ng V."/>
            <person name="Louie K."/>
            <person name="Northen T."/>
            <person name="Drula E."/>
            <person name="Henrissat B."/>
            <person name="Hsieh H.M."/>
            <person name="Youens-Clark K."/>
            <person name="Lutzoni F."/>
            <person name="Miadlikowska J."/>
            <person name="Eastwood D.C."/>
            <person name="Hamelin R.C."/>
            <person name="Grigoriev I.V."/>
            <person name="U'Ren J.M."/>
        </authorList>
    </citation>
    <scope>NUCLEOTIDE SEQUENCE [LARGE SCALE GENOMIC DNA]</scope>
    <source>
        <strain evidence="1 2">CBS 119005</strain>
    </source>
</reference>
<dbReference type="Proteomes" id="UP001497700">
    <property type="component" value="Unassembled WGS sequence"/>
</dbReference>
<dbReference type="EMBL" id="MU393434">
    <property type="protein sequence ID" value="KAI4868939.1"/>
    <property type="molecule type" value="Genomic_DNA"/>
</dbReference>
<name>A0ACB9ZBX4_9PEZI</name>
<protein>
    <submittedName>
        <fullName evidence="1">Uncharacterized protein</fullName>
    </submittedName>
</protein>
<comment type="caution">
    <text evidence="1">The sequence shown here is derived from an EMBL/GenBank/DDBJ whole genome shotgun (WGS) entry which is preliminary data.</text>
</comment>
<sequence>MMSLISPRQDNLDGPSIPPPDGVQCNLDNPPNQNVLSCAVIFTCLALSIVFVLSHACARFQQARKPNNVDILLALTFVMFCPLVYFCYRLSYSGGYFVHSWDIRLRDLSSFEYAHFVSTVLYTLIVSLIKIAILTEWTHIFVPRGTRTYFWWSCKITTCVVAVWGVISFVVVNINCTPYEANWNALLPDRMCRYNFSALMLPSAVINFLLDLVPLILPHRIIWGLHLSTSQKLGVSLVFTAGLLGVSTALVRLVLSVKFLESLDQLYFASVSGLVSLVELTCGILVLCIPSTPKALSLLPINKIFSLLRSRHDSIKKSKIDKTSNSSSLLTTTNPGQYQQIDERSLT</sequence>